<dbReference type="AlphaFoldDB" id="A0A498H2X6"/>
<evidence type="ECO:0000313" key="2">
    <source>
        <dbReference type="Proteomes" id="UP000290932"/>
    </source>
</evidence>
<gene>
    <name evidence="1" type="ORF">ABH15_09140</name>
</gene>
<reference evidence="1 2" key="1">
    <citation type="journal article" date="2015" name="Int. J. Syst. Evol. Microbiol.">
        <title>Methanoculleus taiwanensis sp. nov., a methanogen isolated from deep marine sediment at the deformation front area near Taiwan.</title>
        <authorList>
            <person name="Weng C.Y."/>
            <person name="Chen S.C."/>
            <person name="Lai M.C."/>
            <person name="Wu S.Y."/>
            <person name="Lin S."/>
            <person name="Yang T.F."/>
            <person name="Chen P.C."/>
        </authorList>
    </citation>
    <scope>NUCLEOTIDE SEQUENCE [LARGE SCALE GENOMIC DNA]</scope>
    <source>
        <strain evidence="1 2">CYW4</strain>
    </source>
</reference>
<evidence type="ECO:0000313" key="1">
    <source>
        <dbReference type="EMBL" id="RXE56284.1"/>
    </source>
</evidence>
<accession>A0A498H2X6</accession>
<dbReference type="EMBL" id="LHQS01000002">
    <property type="protein sequence ID" value="RXE56284.1"/>
    <property type="molecule type" value="Genomic_DNA"/>
</dbReference>
<comment type="caution">
    <text evidence="1">The sequence shown here is derived from an EMBL/GenBank/DDBJ whole genome shotgun (WGS) entry which is preliminary data.</text>
</comment>
<protein>
    <submittedName>
        <fullName evidence="1">Uncharacterized protein</fullName>
    </submittedName>
</protein>
<organism evidence="1 2">
    <name type="scientific">Methanoculleus taiwanensis</name>
    <dbReference type="NCBI Taxonomy" id="1550565"/>
    <lineage>
        <taxon>Archaea</taxon>
        <taxon>Methanobacteriati</taxon>
        <taxon>Methanobacteriota</taxon>
        <taxon>Stenosarchaea group</taxon>
        <taxon>Methanomicrobia</taxon>
        <taxon>Methanomicrobiales</taxon>
        <taxon>Methanomicrobiaceae</taxon>
        <taxon>Methanoculleus</taxon>
    </lineage>
</organism>
<keyword evidence="2" id="KW-1185">Reference proteome</keyword>
<dbReference type="Proteomes" id="UP000290932">
    <property type="component" value="Unassembled WGS sequence"/>
</dbReference>
<name>A0A498H2X6_9EURY</name>
<proteinExistence type="predicted"/>
<sequence>MYNSVATPVRPLPGPLDHRTFKRVSVDLGRCTICDTGKAAYHSREARASICQGCYARLVREGNAREGVR</sequence>